<accession>A0A1G2HGL6</accession>
<feature type="transmembrane region" description="Helical" evidence="9">
    <location>
        <begin position="7"/>
        <end position="29"/>
    </location>
</feature>
<evidence type="ECO:0000256" key="1">
    <source>
        <dbReference type="ARBA" id="ARBA00004651"/>
    </source>
</evidence>
<dbReference type="EMBL" id="MHOK01000023">
    <property type="protein sequence ID" value="OGZ61410.1"/>
    <property type="molecule type" value="Genomic_DNA"/>
</dbReference>
<gene>
    <name evidence="11" type="ORF">A3F94_00440</name>
</gene>
<dbReference type="PANTHER" id="PTHR30081:SF8">
    <property type="entry name" value="PROTEIN TRANSLOCASE SUBUNIT SECF"/>
    <property type="match status" value="1"/>
</dbReference>
<dbReference type="GO" id="GO:0005886">
    <property type="term" value="C:plasma membrane"/>
    <property type="evidence" value="ECO:0007669"/>
    <property type="project" value="UniProtKB-SubCell"/>
</dbReference>
<evidence type="ECO:0000256" key="8">
    <source>
        <dbReference type="ARBA" id="ARBA00023136"/>
    </source>
</evidence>
<dbReference type="GO" id="GO:0015031">
    <property type="term" value="P:protein transport"/>
    <property type="evidence" value="ECO:0007669"/>
    <property type="project" value="UniProtKB-KW"/>
</dbReference>
<dbReference type="InterPro" id="IPR022813">
    <property type="entry name" value="SecD/SecF_arch_bac"/>
</dbReference>
<keyword evidence="5" id="KW-0653">Protein transport</keyword>
<protein>
    <recommendedName>
        <fullName evidence="10">Protein export membrane protein SecD/SecF C-terminal domain-containing protein</fullName>
    </recommendedName>
</protein>
<feature type="domain" description="Protein export membrane protein SecD/SecF C-terminal" evidence="10">
    <location>
        <begin position="105"/>
        <end position="218"/>
    </location>
</feature>
<dbReference type="Gene3D" id="1.20.1640.10">
    <property type="entry name" value="Multidrug efflux transporter AcrB transmembrane domain"/>
    <property type="match status" value="1"/>
</dbReference>
<sequence>MQKIFYIISTTFFIISIIALVVFGLPLGIDFKGGSLMELQFLPDSQGNSQVLSRDQIEQELKEVELGPISIQKGEDSTLLLRFKAVDEQVHQIIIQKLEVVSNSLVEEQRFDSVGPVIGKETINKTIKATVLVLIMIIAYVAFAFRKVSFPIKSWRYGLIAVITSFHDVIIALGIFSVYLYFKGGEVGVSIVAASLTILGYSVNDTIVVFDRIRENLLR</sequence>
<name>A0A1G2HGL6_9BACT</name>
<evidence type="ECO:0000256" key="7">
    <source>
        <dbReference type="ARBA" id="ARBA00023010"/>
    </source>
</evidence>
<keyword evidence="6 9" id="KW-1133">Transmembrane helix</keyword>
<proteinExistence type="predicted"/>
<comment type="caution">
    <text evidence="11">The sequence shown here is derived from an EMBL/GenBank/DDBJ whole genome shotgun (WGS) entry which is preliminary data.</text>
</comment>
<evidence type="ECO:0000256" key="9">
    <source>
        <dbReference type="SAM" id="Phobius"/>
    </source>
</evidence>
<keyword evidence="4 9" id="KW-0812">Transmembrane</keyword>
<keyword evidence="7" id="KW-0811">Translocation</keyword>
<dbReference type="Pfam" id="PF02355">
    <property type="entry name" value="SecD_SecF_C"/>
    <property type="match status" value="1"/>
</dbReference>
<feature type="transmembrane region" description="Helical" evidence="9">
    <location>
        <begin position="188"/>
        <end position="210"/>
    </location>
</feature>
<keyword evidence="8 9" id="KW-0472">Membrane</keyword>
<reference evidence="11 12" key="1">
    <citation type="journal article" date="2016" name="Nat. Commun.">
        <title>Thousands of microbial genomes shed light on interconnected biogeochemical processes in an aquifer system.</title>
        <authorList>
            <person name="Anantharaman K."/>
            <person name="Brown C.T."/>
            <person name="Hug L.A."/>
            <person name="Sharon I."/>
            <person name="Castelle C.J."/>
            <person name="Probst A.J."/>
            <person name="Thomas B.C."/>
            <person name="Singh A."/>
            <person name="Wilkins M.J."/>
            <person name="Karaoz U."/>
            <person name="Brodie E.L."/>
            <person name="Williams K.H."/>
            <person name="Hubbard S.S."/>
            <person name="Banfield J.F."/>
        </authorList>
    </citation>
    <scope>NUCLEOTIDE SEQUENCE [LARGE SCALE GENOMIC DNA]</scope>
</reference>
<dbReference type="PANTHER" id="PTHR30081">
    <property type="entry name" value="PROTEIN-EXPORT MEMBRANE PROTEIN SEC"/>
    <property type="match status" value="1"/>
</dbReference>
<evidence type="ECO:0000313" key="12">
    <source>
        <dbReference type="Proteomes" id="UP000176770"/>
    </source>
</evidence>
<evidence type="ECO:0000256" key="5">
    <source>
        <dbReference type="ARBA" id="ARBA00022927"/>
    </source>
</evidence>
<evidence type="ECO:0000256" key="4">
    <source>
        <dbReference type="ARBA" id="ARBA00022692"/>
    </source>
</evidence>
<feature type="transmembrane region" description="Helical" evidence="9">
    <location>
        <begin position="126"/>
        <end position="145"/>
    </location>
</feature>
<feature type="transmembrane region" description="Helical" evidence="9">
    <location>
        <begin position="157"/>
        <end position="182"/>
    </location>
</feature>
<dbReference type="Proteomes" id="UP000176770">
    <property type="component" value="Unassembled WGS sequence"/>
</dbReference>
<evidence type="ECO:0000259" key="10">
    <source>
        <dbReference type="Pfam" id="PF02355"/>
    </source>
</evidence>
<dbReference type="PRINTS" id="PR01755">
    <property type="entry name" value="SECFTRNLCASE"/>
</dbReference>
<comment type="subcellular location">
    <subcellularLocation>
        <location evidence="1">Cell membrane</location>
        <topology evidence="1">Multi-pass membrane protein</topology>
    </subcellularLocation>
</comment>
<feature type="non-terminal residue" evidence="11">
    <location>
        <position position="219"/>
    </location>
</feature>
<dbReference type="InterPro" id="IPR022645">
    <property type="entry name" value="SecD/SecF_bac"/>
</dbReference>
<evidence type="ECO:0000256" key="2">
    <source>
        <dbReference type="ARBA" id="ARBA00022448"/>
    </source>
</evidence>
<dbReference type="SUPFAM" id="SSF82866">
    <property type="entry name" value="Multidrug efflux transporter AcrB transmembrane domain"/>
    <property type="match status" value="1"/>
</dbReference>
<dbReference type="Pfam" id="PF07549">
    <property type="entry name" value="Sec_GG"/>
    <property type="match status" value="1"/>
</dbReference>
<evidence type="ECO:0000313" key="11">
    <source>
        <dbReference type="EMBL" id="OGZ61410.1"/>
    </source>
</evidence>
<dbReference type="STRING" id="1802165.A3F94_00440"/>
<evidence type="ECO:0000256" key="6">
    <source>
        <dbReference type="ARBA" id="ARBA00022989"/>
    </source>
</evidence>
<dbReference type="InterPro" id="IPR048634">
    <property type="entry name" value="SecD_SecF_C"/>
</dbReference>
<organism evidence="11 12">
    <name type="scientific">Candidatus Spechtbacteria bacterium RIFCSPLOWO2_12_FULL_38_22</name>
    <dbReference type="NCBI Taxonomy" id="1802165"/>
    <lineage>
        <taxon>Bacteria</taxon>
        <taxon>Candidatus Spechtiibacteriota</taxon>
    </lineage>
</organism>
<keyword evidence="2" id="KW-0813">Transport</keyword>
<keyword evidence="3" id="KW-1003">Cell membrane</keyword>
<evidence type="ECO:0000256" key="3">
    <source>
        <dbReference type="ARBA" id="ARBA00022475"/>
    </source>
</evidence>
<dbReference type="InterPro" id="IPR022646">
    <property type="entry name" value="SecD/SecF_CS"/>
</dbReference>
<dbReference type="AlphaFoldDB" id="A0A1G2HGL6"/>